<evidence type="ECO:0000313" key="2">
    <source>
        <dbReference type="EMBL" id="MDC5742969.1"/>
    </source>
</evidence>
<feature type="chain" id="PRO_5044550670" evidence="1">
    <location>
        <begin position="19"/>
        <end position="197"/>
    </location>
</feature>
<evidence type="ECO:0000256" key="1">
    <source>
        <dbReference type="SAM" id="SignalP"/>
    </source>
</evidence>
<name>A0A178JDJ0_9VIBR</name>
<evidence type="ECO:0000313" key="5">
    <source>
        <dbReference type="Proteomes" id="UP001150001"/>
    </source>
</evidence>
<comment type="caution">
    <text evidence="3">The sequence shown here is derived from an EMBL/GenBank/DDBJ whole genome shotgun (WGS) entry which is preliminary data.</text>
</comment>
<dbReference type="Proteomes" id="UP000094761">
    <property type="component" value="Unassembled WGS sequence"/>
</dbReference>
<evidence type="ECO:0000313" key="4">
    <source>
        <dbReference type="Proteomes" id="UP000094761"/>
    </source>
</evidence>
<accession>A0A178JDJ0</accession>
<gene>
    <name evidence="3" type="ORF">AZ468_02440</name>
    <name evidence="2" type="ORF">OPW20_23200</name>
</gene>
<dbReference type="EMBL" id="JAPFIT010000031">
    <property type="protein sequence ID" value="MDC5742969.1"/>
    <property type="molecule type" value="Genomic_DNA"/>
</dbReference>
<dbReference type="Proteomes" id="UP001150001">
    <property type="component" value="Unassembled WGS sequence"/>
</dbReference>
<dbReference type="GeneID" id="78074536"/>
<organism evidence="3 4">
    <name type="scientific">Vibrio europaeus</name>
    <dbReference type="NCBI Taxonomy" id="300876"/>
    <lineage>
        <taxon>Bacteria</taxon>
        <taxon>Pseudomonadati</taxon>
        <taxon>Pseudomonadota</taxon>
        <taxon>Gammaproteobacteria</taxon>
        <taxon>Vibrionales</taxon>
        <taxon>Vibrionaceae</taxon>
        <taxon>Vibrio</taxon>
        <taxon>Vibrio oreintalis group</taxon>
    </lineage>
</organism>
<sequence length="197" mass="21781">MIRLFHICLVLFCTPSLAAIDVTKLPHVIDDFYQNQTGEMSTFIEDKTTPVLEFGQEASRATAFLLHQSDAKSPQSIVYTCNPSLKGFTKGTHVMIDVNGGAERDNFEGAPNRSIWHGSIAGDGCALAEVSLSAALFRVIDDKVIYVNTIVYGDNSEPSIISNAYYIGSKEMDDKYDLPFKIFINNVSQILKFIEGK</sequence>
<dbReference type="AlphaFoldDB" id="A0A178JDJ0"/>
<dbReference type="EMBL" id="LUAX01000001">
    <property type="protein sequence ID" value="OAN00001.1"/>
    <property type="molecule type" value="Genomic_DNA"/>
</dbReference>
<proteinExistence type="predicted"/>
<feature type="signal peptide" evidence="1">
    <location>
        <begin position="1"/>
        <end position="18"/>
    </location>
</feature>
<protein>
    <submittedName>
        <fullName evidence="3">Uncharacterized protein</fullName>
    </submittedName>
</protein>
<keyword evidence="5" id="KW-1185">Reference proteome</keyword>
<reference evidence="3 4" key="1">
    <citation type="submission" date="2016-03" db="EMBL/GenBank/DDBJ databases">
        <title>Draft genome sequence of the Vibrio tubiashii subs. europaeus.</title>
        <authorList>
            <person name="Spinard E."/>
            <person name="Dubert J."/>
            <person name="Nelson D.R."/>
            <person name="Barja J.L."/>
        </authorList>
    </citation>
    <scope>NUCLEOTIDE SEQUENCE [LARGE SCALE GENOMIC DNA]</scope>
    <source>
        <strain evidence="4">PP-638</strain>
        <strain evidence="3">PP2-638</strain>
    </source>
</reference>
<dbReference type="RefSeq" id="WP_069665962.1">
    <property type="nucleotide sequence ID" value="NZ_JAPFIM010000008.1"/>
</dbReference>
<evidence type="ECO:0000313" key="3">
    <source>
        <dbReference type="EMBL" id="OAN00001.1"/>
    </source>
</evidence>
<reference evidence="2" key="2">
    <citation type="submission" date="2022-11" db="EMBL/GenBank/DDBJ databases">
        <title>Role of the vibriolysin VemA secreted by the emergent pathogen Vibrio europaeus in the colonization of Manila clam mucus.</title>
        <authorList>
            <person name="Martinez C."/>
            <person name="Rodriguez S."/>
            <person name="Vences A."/>
            <person name="Barja J.L."/>
            <person name="Toranzo A.E."/>
            <person name="Dubert J."/>
        </authorList>
    </citation>
    <scope>NUCLEOTIDE SEQUENCE</scope>
    <source>
        <strain evidence="2">3454</strain>
    </source>
</reference>
<keyword evidence="1" id="KW-0732">Signal</keyword>